<evidence type="ECO:0000256" key="1">
    <source>
        <dbReference type="ARBA" id="ARBA00022448"/>
    </source>
</evidence>
<gene>
    <name evidence="5" type="ORF">B9N55_08720</name>
</gene>
<accession>A0A233VFI9</accession>
<dbReference type="GO" id="GO:0005524">
    <property type="term" value="F:ATP binding"/>
    <property type="evidence" value="ECO:0007669"/>
    <property type="project" value="UniProtKB-KW"/>
</dbReference>
<dbReference type="InterPro" id="IPR003593">
    <property type="entry name" value="AAA+_ATPase"/>
</dbReference>
<dbReference type="RefSeq" id="WP_094209024.1">
    <property type="nucleotide sequence ID" value="NZ_NDYE01000019.1"/>
</dbReference>
<protein>
    <submittedName>
        <fullName evidence="5">ABC transporter</fullName>
    </submittedName>
</protein>
<dbReference type="PANTHER" id="PTHR42939:SF1">
    <property type="entry name" value="ABC TRANSPORTER ATP-BINDING PROTEIN ALBC-RELATED"/>
    <property type="match status" value="1"/>
</dbReference>
<evidence type="ECO:0000256" key="2">
    <source>
        <dbReference type="ARBA" id="ARBA00022741"/>
    </source>
</evidence>
<dbReference type="AlphaFoldDB" id="A0A233VFI9"/>
<evidence type="ECO:0000259" key="4">
    <source>
        <dbReference type="PROSITE" id="PS50893"/>
    </source>
</evidence>
<evidence type="ECO:0000313" key="5">
    <source>
        <dbReference type="EMBL" id="OXZ31158.1"/>
    </source>
</evidence>
<evidence type="ECO:0000256" key="3">
    <source>
        <dbReference type="ARBA" id="ARBA00022840"/>
    </source>
</evidence>
<proteinExistence type="predicted"/>
<keyword evidence="3" id="KW-0067">ATP-binding</keyword>
<reference evidence="6" key="1">
    <citation type="submission" date="2017-04" db="EMBL/GenBank/DDBJ databases">
        <title>Finegoldia magna isolated from orthopedic joint implant-associated infections.</title>
        <authorList>
            <person name="Bjorklund S."/>
            <person name="Bruggemann H."/>
            <person name="Jensen A."/>
            <person name="Hellmark B."/>
            <person name="Soderquist B."/>
        </authorList>
    </citation>
    <scope>NUCLEOTIDE SEQUENCE [LARGE SCALE GENOMIC DNA]</scope>
    <source>
        <strain evidence="6">12T273</strain>
    </source>
</reference>
<dbReference type="Pfam" id="PF00005">
    <property type="entry name" value="ABC_tran"/>
    <property type="match status" value="1"/>
</dbReference>
<dbReference type="InterPro" id="IPR027417">
    <property type="entry name" value="P-loop_NTPase"/>
</dbReference>
<feature type="domain" description="ABC transporter" evidence="4">
    <location>
        <begin position="6"/>
        <end position="235"/>
    </location>
</feature>
<keyword evidence="2" id="KW-0547">Nucleotide-binding</keyword>
<organism evidence="5 6">
    <name type="scientific">Finegoldia magna</name>
    <name type="common">Peptostreptococcus magnus</name>
    <dbReference type="NCBI Taxonomy" id="1260"/>
    <lineage>
        <taxon>Bacteria</taxon>
        <taxon>Bacillati</taxon>
        <taxon>Bacillota</taxon>
        <taxon>Tissierellia</taxon>
        <taxon>Tissierellales</taxon>
        <taxon>Peptoniphilaceae</taxon>
        <taxon>Finegoldia</taxon>
    </lineage>
</organism>
<dbReference type="Proteomes" id="UP000215546">
    <property type="component" value="Unassembled WGS sequence"/>
</dbReference>
<dbReference type="InterPro" id="IPR003439">
    <property type="entry name" value="ABC_transporter-like_ATP-bd"/>
</dbReference>
<dbReference type="SMART" id="SM00382">
    <property type="entry name" value="AAA"/>
    <property type="match status" value="1"/>
</dbReference>
<comment type="caution">
    <text evidence="5">The sequence shown here is derived from an EMBL/GenBank/DDBJ whole genome shotgun (WGS) entry which is preliminary data.</text>
</comment>
<dbReference type="SUPFAM" id="SSF52540">
    <property type="entry name" value="P-loop containing nucleoside triphosphate hydrolases"/>
    <property type="match status" value="1"/>
</dbReference>
<dbReference type="EMBL" id="NDYE01000019">
    <property type="protein sequence ID" value="OXZ31158.1"/>
    <property type="molecule type" value="Genomic_DNA"/>
</dbReference>
<keyword evidence="1" id="KW-0813">Transport</keyword>
<sequence>MNNVILLVENLKSWYEEGNLVLKDVSFHINNNENVALVGSNGSGKTTLIKTLMDIHPKFSVKNMKFMDKGSDFSDENFKLNRIAVFTEDNSFKYWTFEEYNNFLHKSYNRNFDKSYEEYMIEEFNFKKYLKKPCKDLSTGNKKKFFIIAAMSLKLPLVLLDEPVDGLDFESTSFLYKLIKEYKKYGSVFMSSHILESINESCDQLVLLKDGYLSEKKELDGRLNMEEIMKVFKGEEDD</sequence>
<evidence type="ECO:0000313" key="6">
    <source>
        <dbReference type="Proteomes" id="UP000215546"/>
    </source>
</evidence>
<dbReference type="PANTHER" id="PTHR42939">
    <property type="entry name" value="ABC TRANSPORTER ATP-BINDING PROTEIN ALBC-RELATED"/>
    <property type="match status" value="1"/>
</dbReference>
<name>A0A233VFI9_FINMA</name>
<dbReference type="GO" id="GO:0016887">
    <property type="term" value="F:ATP hydrolysis activity"/>
    <property type="evidence" value="ECO:0007669"/>
    <property type="project" value="InterPro"/>
</dbReference>
<dbReference type="Gene3D" id="3.40.50.300">
    <property type="entry name" value="P-loop containing nucleotide triphosphate hydrolases"/>
    <property type="match status" value="1"/>
</dbReference>
<dbReference type="PROSITE" id="PS50893">
    <property type="entry name" value="ABC_TRANSPORTER_2"/>
    <property type="match status" value="1"/>
</dbReference>
<dbReference type="InterPro" id="IPR051782">
    <property type="entry name" value="ABC_Transporter_VariousFunc"/>
</dbReference>